<protein>
    <submittedName>
        <fullName evidence="1">Uncharacterized protein</fullName>
    </submittedName>
</protein>
<name>A8BIA6_GIAIC</name>
<dbReference type="Proteomes" id="UP000001548">
    <property type="component" value="Unassembled WGS sequence"/>
</dbReference>
<dbReference type="HOGENOM" id="CLU_641654_0_0_1"/>
<dbReference type="EMBL" id="AACB03000001">
    <property type="protein sequence ID" value="KAE8305672.1"/>
    <property type="molecule type" value="Genomic_DNA"/>
</dbReference>
<evidence type="ECO:0000313" key="1">
    <source>
        <dbReference type="EMBL" id="KAE8305672.1"/>
    </source>
</evidence>
<dbReference type="RefSeq" id="XP_001706802.1">
    <property type="nucleotide sequence ID" value="XM_001706750.1"/>
</dbReference>
<gene>
    <name evidence="1" type="ORF">GL50803_0023694</name>
</gene>
<accession>A8BIA6</accession>
<reference evidence="1 2" key="1">
    <citation type="journal article" date="2007" name="Science">
        <title>Genomic minimalism in the early diverging intestinal parasite Giardia lamblia.</title>
        <authorList>
            <person name="Morrison H.G."/>
            <person name="McArthur A.G."/>
            <person name="Gillin F.D."/>
            <person name="Aley S.B."/>
            <person name="Adam R.D."/>
            <person name="Olsen G.J."/>
            <person name="Best A.A."/>
            <person name="Cande W.Z."/>
            <person name="Chen F."/>
            <person name="Cipriano M.J."/>
            <person name="Davids B.J."/>
            <person name="Dawson S.C."/>
            <person name="Elmendorf H.G."/>
            <person name="Hehl A.B."/>
            <person name="Holder M.E."/>
            <person name="Huse S.M."/>
            <person name="Kim U.U."/>
            <person name="Lasek-Nesselquist E."/>
            <person name="Manning G."/>
            <person name="Nigam A."/>
            <person name="Nixon J.E."/>
            <person name="Palm D."/>
            <person name="Passamaneck N.E."/>
            <person name="Prabhu A."/>
            <person name="Reich C.I."/>
            <person name="Reiner D.S."/>
            <person name="Samuelson J."/>
            <person name="Svard S.G."/>
            <person name="Sogin M.L."/>
        </authorList>
    </citation>
    <scope>NUCLEOTIDE SEQUENCE [LARGE SCALE GENOMIC DNA]</scope>
    <source>
        <strain evidence="1 2">WB C6</strain>
    </source>
</reference>
<evidence type="ECO:0000313" key="2">
    <source>
        <dbReference type="Proteomes" id="UP000001548"/>
    </source>
</evidence>
<proteinExistence type="predicted"/>
<comment type="caution">
    <text evidence="1">The sequence shown here is derived from an EMBL/GenBank/DDBJ whole genome shotgun (WGS) entry which is preliminary data.</text>
</comment>
<dbReference type="AlphaFoldDB" id="A8BIA6"/>
<dbReference type="GeneID" id="5699683"/>
<dbReference type="KEGG" id="gla:GL50803_0023694"/>
<dbReference type="VEuPathDB" id="GiardiaDB:GL50803_23694"/>
<organism evidence="1 2">
    <name type="scientific">Giardia intestinalis (strain ATCC 50803 / WB clone C6)</name>
    <name type="common">Giardia lamblia</name>
    <dbReference type="NCBI Taxonomy" id="184922"/>
    <lineage>
        <taxon>Eukaryota</taxon>
        <taxon>Metamonada</taxon>
        <taxon>Diplomonadida</taxon>
        <taxon>Hexamitidae</taxon>
        <taxon>Giardiinae</taxon>
        <taxon>Giardia</taxon>
    </lineage>
</organism>
<dbReference type="OMA" id="FGANHCL"/>
<sequence length="428" mass="46688">MERYLPLDASEIAATALRACRQNHGSMVEALHSVSAQVSPVSGSLSSQTTCQECGYSADPQIVQYSLLEIETPALDADPLTASREGYAAALSETAYYTRVLVLPPNGSPIFNFRLLSTKLSAAYLQELITSTLELPPDTPLAALSIDKEIIGLADIFAEEDDTGDQDRSASLERYCRLNFGANHCLIVAPVLPEELPTDDRKDVIVDIFIQGSPESVSIPLIVCPESLDNIARIVRQRLALFYPDGAARNSILSQSTLLSLTPTTECSLKCVVSFDASVSPTARSHDLCSVFRSSPRVFPVMQYTLKDCIENFLKEKLEPSFVCPNCKATGSIMVQKTLINQGKILPTLILNSASHILLQDTVAFDSLQHTVVLAVLRDGSGELLVANRVDTQLWSVDGETRSLAELQSLSCVFFIAVEKHISKEIDY</sequence>
<keyword evidence="2" id="KW-1185">Reference proteome</keyword>